<protein>
    <recommendedName>
        <fullName evidence="3">Xylose isomerase-like TIM barrel domain-containing protein</fullName>
    </recommendedName>
</protein>
<organism evidence="1 2">
    <name type="scientific">Mycobacterium kansasii</name>
    <dbReference type="NCBI Taxonomy" id="1768"/>
    <lineage>
        <taxon>Bacteria</taxon>
        <taxon>Bacillati</taxon>
        <taxon>Actinomycetota</taxon>
        <taxon>Actinomycetes</taxon>
        <taxon>Mycobacteriales</taxon>
        <taxon>Mycobacteriaceae</taxon>
        <taxon>Mycobacterium</taxon>
    </lineage>
</organism>
<dbReference type="InterPro" id="IPR036237">
    <property type="entry name" value="Xyl_isomerase-like_sf"/>
</dbReference>
<evidence type="ECO:0000313" key="1">
    <source>
        <dbReference type="EMBL" id="OOK76849.1"/>
    </source>
</evidence>
<dbReference type="GO" id="GO:0008270">
    <property type="term" value="F:zinc ion binding"/>
    <property type="evidence" value="ECO:0007669"/>
    <property type="project" value="InterPro"/>
</dbReference>
<dbReference type="InterPro" id="IPR018246">
    <property type="entry name" value="AP_endonuc_F2_Zn_BS"/>
</dbReference>
<name>A0A1V3XC88_MYCKA</name>
<dbReference type="PROSITE" id="PS00730">
    <property type="entry name" value="AP_NUCLEASE_F2_2"/>
    <property type="match status" value="1"/>
</dbReference>
<proteinExistence type="predicted"/>
<gene>
    <name evidence="1" type="ORF">BZL29_3487</name>
</gene>
<sequence>MAIEPEPGCVIGSCRDAIGWFGHGSVDTRYIGLCLDTCHLAVMGESPAEVVAGLADIGIDVVKIQASNAIQIDDLAADGVAEAFAEFAGSPYLHQVNGIDADGRQWFRDDLSFADPSTPRTGSARVHYHVPLHLAPPAPLSNTSHVLADVMAMLGEGALPQPVDVEIETYTWEVLPSSLRMGSLADDIAAETRWLNDLLCEWDAA</sequence>
<dbReference type="EMBL" id="MVBN01000003">
    <property type="protein sequence ID" value="OOK76849.1"/>
    <property type="molecule type" value="Genomic_DNA"/>
</dbReference>
<reference evidence="1 2" key="1">
    <citation type="submission" date="2017-02" db="EMBL/GenBank/DDBJ databases">
        <title>Complete genome sequences of Mycobacterium kansasii strains isolated from rhesus macaques.</title>
        <authorList>
            <person name="Panda A."/>
            <person name="Nagaraj S."/>
            <person name="Zhao X."/>
            <person name="Tettelin H."/>
            <person name="Detolla L.J."/>
        </authorList>
    </citation>
    <scope>NUCLEOTIDE SEQUENCE [LARGE SCALE GENOMIC DNA]</scope>
    <source>
        <strain evidence="1 2">11-3469</strain>
    </source>
</reference>
<evidence type="ECO:0000313" key="2">
    <source>
        <dbReference type="Proteomes" id="UP000188532"/>
    </source>
</evidence>
<dbReference type="SUPFAM" id="SSF51658">
    <property type="entry name" value="Xylose isomerase-like"/>
    <property type="match status" value="1"/>
</dbReference>
<dbReference type="AlphaFoldDB" id="A0A1V3XC88"/>
<accession>A0A1V3XC88</accession>
<dbReference type="Gene3D" id="3.20.20.150">
    <property type="entry name" value="Divalent-metal-dependent TIM barrel enzymes"/>
    <property type="match status" value="1"/>
</dbReference>
<dbReference type="STRING" id="1768.B1T50_28610"/>
<dbReference type="Proteomes" id="UP000188532">
    <property type="component" value="Unassembled WGS sequence"/>
</dbReference>
<evidence type="ECO:0008006" key="3">
    <source>
        <dbReference type="Google" id="ProtNLM"/>
    </source>
</evidence>
<comment type="caution">
    <text evidence="1">The sequence shown here is derived from an EMBL/GenBank/DDBJ whole genome shotgun (WGS) entry which is preliminary data.</text>
</comment>